<reference evidence="1 2" key="1">
    <citation type="journal article" date="2017" name="BMC Genomics">
        <title>Comparative analysis of avian poxvirus genomes, including a novel poxvirus from lesser flamingos (Phoenicopterus minor), highlights the lack of conservation of the central region.</title>
        <authorList>
            <person name="Carulei O."/>
            <person name="Douglass N."/>
            <person name="Williamson A.L."/>
        </authorList>
    </citation>
    <scope>NUCLEOTIDE SEQUENCE [LARGE SCALE GENOMIC DNA]</scope>
    <source>
        <strain evidence="1">FGPVKD09</strain>
    </source>
</reference>
<proteinExistence type="predicted"/>
<keyword evidence="2" id="KW-1185">Reference proteome</keyword>
<gene>
    <name evidence="1" type="ORF">fgpv_011</name>
</gene>
<dbReference type="Proteomes" id="UP000235762">
    <property type="component" value="Segment"/>
</dbReference>
<organism evidence="1 2">
    <name type="scientific">Flamingopox virus FGPVKD09</name>
    <dbReference type="NCBI Taxonomy" id="2059380"/>
    <lineage>
        <taxon>Viruses</taxon>
        <taxon>Varidnaviria</taxon>
        <taxon>Bamfordvirae</taxon>
        <taxon>Nucleocytoviricota</taxon>
        <taxon>Pokkesviricetes</taxon>
        <taxon>Chitovirales</taxon>
        <taxon>Poxviridae</taxon>
        <taxon>Chordopoxvirinae</taxon>
        <taxon>Avipoxvirus</taxon>
    </lineage>
</organism>
<sequence length="239" mass="26900">MKANYIVLAIVTIIAFSLKNIYGEEGLPGSPVKLQCRTEDGEGISRAIWRGGDNIMVAQEQVGGINGLNAFNYVPGPYKDMYEVTVSGDTSTFTVKKAGPQSLCFTCVLLTASGKEETYQRCIEIKKEGITYVLEKHENETKITCFVGSKHGNPRWRVTGIVTGGVMSYERPQGFTQNVADYRYTSIKVNESVIGHVETPYCRYWLNDTHAREFPVRYVGKELGKEYLVTEYKDVYGRW</sequence>
<accession>A0A2H4X230</accession>
<dbReference type="EMBL" id="MF678796">
    <property type="protein sequence ID" value="AUD40118.1"/>
    <property type="molecule type" value="Genomic_DNA"/>
</dbReference>
<protein>
    <submittedName>
        <fullName evidence="1">Ig-like domain protein</fullName>
    </submittedName>
</protein>
<name>A0A2H4X230_9POXV</name>
<evidence type="ECO:0000313" key="2">
    <source>
        <dbReference type="Proteomes" id="UP000235762"/>
    </source>
</evidence>
<evidence type="ECO:0000313" key="1">
    <source>
        <dbReference type="EMBL" id="AUD40118.1"/>
    </source>
</evidence>